<dbReference type="AlphaFoldDB" id="A0A9P4GKV9"/>
<dbReference type="EMBL" id="ML976615">
    <property type="protein sequence ID" value="KAF1847532.1"/>
    <property type="molecule type" value="Genomic_DNA"/>
</dbReference>
<evidence type="ECO:0000313" key="9">
    <source>
        <dbReference type="Proteomes" id="UP000800039"/>
    </source>
</evidence>
<comment type="caution">
    <text evidence="8">The sequence shown here is derived from an EMBL/GenBank/DDBJ whole genome shotgun (WGS) entry which is preliminary data.</text>
</comment>
<evidence type="ECO:0000256" key="2">
    <source>
        <dbReference type="ARBA" id="ARBA00004196"/>
    </source>
</evidence>
<evidence type="ECO:0000256" key="3">
    <source>
        <dbReference type="ARBA" id="ARBA00008773"/>
    </source>
</evidence>
<dbReference type="InterPro" id="IPR017853">
    <property type="entry name" value="GH"/>
</dbReference>
<dbReference type="GO" id="GO:0009277">
    <property type="term" value="C:fungal-type cell wall"/>
    <property type="evidence" value="ECO:0007669"/>
    <property type="project" value="TreeGrafter"/>
</dbReference>
<dbReference type="GO" id="GO:0071555">
    <property type="term" value="P:cell wall organization"/>
    <property type="evidence" value="ECO:0007669"/>
    <property type="project" value="TreeGrafter"/>
</dbReference>
<dbReference type="GO" id="GO:0042973">
    <property type="term" value="F:glucan endo-1,3-beta-D-glucosidase activity"/>
    <property type="evidence" value="ECO:0007669"/>
    <property type="project" value="UniProtKB-EC"/>
</dbReference>
<protein>
    <recommendedName>
        <fullName evidence="4">glucan endo-1,3-beta-D-glucosidase</fullName>
        <ecNumber evidence="4">3.2.1.39</ecNumber>
    </recommendedName>
</protein>
<dbReference type="RefSeq" id="XP_040790095.1">
    <property type="nucleotide sequence ID" value="XM_040931667.1"/>
</dbReference>
<comment type="similarity">
    <text evidence="3">Belongs to the glycosyl hydrolase 17 family.</text>
</comment>
<dbReference type="EC" id="3.2.1.39" evidence="4"/>
<dbReference type="GeneID" id="63848919"/>
<dbReference type="GO" id="GO:0005576">
    <property type="term" value="C:extracellular region"/>
    <property type="evidence" value="ECO:0007669"/>
    <property type="project" value="TreeGrafter"/>
</dbReference>
<evidence type="ECO:0000256" key="1">
    <source>
        <dbReference type="ARBA" id="ARBA00000382"/>
    </source>
</evidence>
<name>A0A9P4GKV9_9PLEO</name>
<dbReference type="PANTHER" id="PTHR16631">
    <property type="entry name" value="GLUCAN 1,3-BETA-GLUCOSIDASE"/>
    <property type="match status" value="1"/>
</dbReference>
<proteinExistence type="inferred from homology"/>
<evidence type="ECO:0000256" key="7">
    <source>
        <dbReference type="SAM" id="SignalP"/>
    </source>
</evidence>
<organism evidence="8 9">
    <name type="scientific">Cucurbitaria berberidis CBS 394.84</name>
    <dbReference type="NCBI Taxonomy" id="1168544"/>
    <lineage>
        <taxon>Eukaryota</taxon>
        <taxon>Fungi</taxon>
        <taxon>Dikarya</taxon>
        <taxon>Ascomycota</taxon>
        <taxon>Pezizomycotina</taxon>
        <taxon>Dothideomycetes</taxon>
        <taxon>Pleosporomycetidae</taxon>
        <taxon>Pleosporales</taxon>
        <taxon>Pleosporineae</taxon>
        <taxon>Cucurbitariaceae</taxon>
        <taxon>Cucurbitaria</taxon>
    </lineage>
</organism>
<dbReference type="Gene3D" id="3.20.20.80">
    <property type="entry name" value="Glycosidases"/>
    <property type="match status" value="1"/>
</dbReference>
<comment type="subcellular location">
    <subcellularLocation>
        <location evidence="2">Cell envelope</location>
    </subcellularLocation>
</comment>
<evidence type="ECO:0000313" key="8">
    <source>
        <dbReference type="EMBL" id="KAF1847532.1"/>
    </source>
</evidence>
<dbReference type="GO" id="GO:0009986">
    <property type="term" value="C:cell surface"/>
    <property type="evidence" value="ECO:0007669"/>
    <property type="project" value="TreeGrafter"/>
</dbReference>
<feature type="chain" id="PRO_5040503551" description="glucan endo-1,3-beta-D-glucosidase" evidence="7">
    <location>
        <begin position="18"/>
        <end position="676"/>
    </location>
</feature>
<dbReference type="InterPro" id="IPR050732">
    <property type="entry name" value="Beta-glucan_modifiers"/>
</dbReference>
<feature type="signal peptide" evidence="7">
    <location>
        <begin position="1"/>
        <end position="17"/>
    </location>
</feature>
<feature type="compositionally biased region" description="Polar residues" evidence="6">
    <location>
        <begin position="370"/>
        <end position="379"/>
    </location>
</feature>
<reference evidence="8" key="1">
    <citation type="submission" date="2020-01" db="EMBL/GenBank/DDBJ databases">
        <authorList>
            <consortium name="DOE Joint Genome Institute"/>
            <person name="Haridas S."/>
            <person name="Albert R."/>
            <person name="Binder M."/>
            <person name="Bloem J."/>
            <person name="Labutti K."/>
            <person name="Salamov A."/>
            <person name="Andreopoulos B."/>
            <person name="Baker S.E."/>
            <person name="Barry K."/>
            <person name="Bills G."/>
            <person name="Bluhm B.H."/>
            <person name="Cannon C."/>
            <person name="Castanera R."/>
            <person name="Culley D.E."/>
            <person name="Daum C."/>
            <person name="Ezra D."/>
            <person name="Gonzalez J.B."/>
            <person name="Henrissat B."/>
            <person name="Kuo A."/>
            <person name="Liang C."/>
            <person name="Lipzen A."/>
            <person name="Lutzoni F."/>
            <person name="Magnuson J."/>
            <person name="Mondo S."/>
            <person name="Nolan M."/>
            <person name="Ohm R."/>
            <person name="Pangilinan J."/>
            <person name="Park H.-J."/>
            <person name="Ramirez L."/>
            <person name="Alfaro M."/>
            <person name="Sun H."/>
            <person name="Tritt A."/>
            <person name="Yoshinaga Y."/>
            <person name="Zwiers L.-H."/>
            <person name="Turgeon B.G."/>
            <person name="Goodwin S.B."/>
            <person name="Spatafora J.W."/>
            <person name="Crous P.W."/>
            <person name="Grigoriev I.V."/>
        </authorList>
    </citation>
    <scope>NUCLEOTIDE SEQUENCE</scope>
    <source>
        <strain evidence="8">CBS 394.84</strain>
    </source>
</reference>
<gene>
    <name evidence="8" type="ORF">K460DRAFT_352660</name>
</gene>
<dbReference type="SUPFAM" id="SSF51445">
    <property type="entry name" value="(Trans)glycosidases"/>
    <property type="match status" value="1"/>
</dbReference>
<feature type="compositionally biased region" description="Low complexity" evidence="6">
    <location>
        <begin position="603"/>
        <end position="614"/>
    </location>
</feature>
<accession>A0A9P4GKV9</accession>
<feature type="region of interest" description="Disordered" evidence="6">
    <location>
        <begin position="602"/>
        <end position="629"/>
    </location>
</feature>
<evidence type="ECO:0000256" key="5">
    <source>
        <dbReference type="ARBA" id="ARBA00022801"/>
    </source>
</evidence>
<keyword evidence="5 8" id="KW-0378">Hydrolase</keyword>
<sequence>MTKLHLLILLAPWLAQAASKIYTGFNYGSFWGVEANVKQKADFLDGFTLAKNLSAHTRFDSARLFTCRAGGTLNEPTGAFDAAVEAKTNLLLGFWITPGNRGDAPDENVKNEMTALEKGFQKHGQALADLVIGLSVGNEDIYRWKDTAESGVAEDVVSQTIDKVKKAIAASSFAAYMKDKPIGHVDTAKHAVVKNADFIGMTAYPYWNKESIGDARISFHGSLENVKQRAGNTPVWIAEMGWPFNGPQIGAGVASAENVQKFWTEVGCSVFGLYTTFWFELLKDSTADQPDWGLIDAASRQPRIKDLSCPGAFPGVSASTPANSYLPPTPAPTDQPSSTTLATSPSQSVAPMPPSSNQPSVGTLMPDVPSTANSTSKVAGTTHITTTVSITVRPAPPTPIQLSGAVEIMTEIITVTITSTHYNKRTPSPSQTPIPNDRPWCVTVVDLDRNGNLVTVAGGPAGSDGKCSTPSTYNGFPYITSGTPVEPTHVPIGSPWCVTMADVDRNGRPLPVAAGPAGADSKCRTAPTHTGWPYVGSQTTVVSNMPEKSTDAPALASLPPSPVPPVSPSSEAVVSSTTLAVSTSMQPEQSFSSSVHPYCQRKLSGSSQSSAALPPSVPPAHPLLPSHTSAIVPTTSSRAMNDANLPAFSFPRPPTTPKQRRWLWFLRAREVRGREI</sequence>
<dbReference type="PANTHER" id="PTHR16631:SF13">
    <property type="entry name" value="GLUCAN ENDO-1,3-BETA-GLUCOSIDASE EGLC-RELATED"/>
    <property type="match status" value="1"/>
</dbReference>
<dbReference type="Proteomes" id="UP000800039">
    <property type="component" value="Unassembled WGS sequence"/>
</dbReference>
<evidence type="ECO:0000256" key="6">
    <source>
        <dbReference type="SAM" id="MobiDB-lite"/>
    </source>
</evidence>
<evidence type="ECO:0000256" key="4">
    <source>
        <dbReference type="ARBA" id="ARBA00012780"/>
    </source>
</evidence>
<comment type="catalytic activity">
    <reaction evidence="1">
        <text>Hydrolysis of (1-&gt;3)-beta-D-glucosidic linkages in (1-&gt;3)-beta-D-glucans.</text>
        <dbReference type="EC" id="3.2.1.39"/>
    </reaction>
</comment>
<feature type="compositionally biased region" description="Polar residues" evidence="6">
    <location>
        <begin position="334"/>
        <end position="350"/>
    </location>
</feature>
<dbReference type="OrthoDB" id="77201at2759"/>
<feature type="region of interest" description="Disordered" evidence="6">
    <location>
        <begin position="319"/>
        <end position="380"/>
    </location>
</feature>
<feature type="region of interest" description="Disordered" evidence="6">
    <location>
        <begin position="544"/>
        <end position="570"/>
    </location>
</feature>
<keyword evidence="9" id="KW-1185">Reference proteome</keyword>
<keyword evidence="7" id="KW-0732">Signal</keyword>